<dbReference type="AlphaFoldDB" id="A0A517Z4D6"/>
<keyword evidence="3" id="KW-1185">Reference proteome</keyword>
<dbReference type="GO" id="GO:0043565">
    <property type="term" value="F:sequence-specific DNA binding"/>
    <property type="evidence" value="ECO:0007669"/>
    <property type="project" value="TreeGrafter"/>
</dbReference>
<dbReference type="RefSeq" id="WP_145368071.1">
    <property type="nucleotide sequence ID" value="NZ_CP036275.1"/>
</dbReference>
<dbReference type="SMART" id="SM01321">
    <property type="entry name" value="Y1_Tnp"/>
    <property type="match status" value="1"/>
</dbReference>
<dbReference type="InterPro" id="IPR036515">
    <property type="entry name" value="Transposase_17_sf"/>
</dbReference>
<dbReference type="GO" id="GO:0004803">
    <property type="term" value="F:transposase activity"/>
    <property type="evidence" value="ECO:0007669"/>
    <property type="project" value="InterPro"/>
</dbReference>
<protein>
    <submittedName>
        <fullName evidence="2">Transposase IS200 like protein</fullName>
    </submittedName>
</protein>
<dbReference type="EMBL" id="CP036275">
    <property type="protein sequence ID" value="QDU37287.1"/>
    <property type="molecule type" value="Genomic_DNA"/>
</dbReference>
<dbReference type="SUPFAM" id="SSF143422">
    <property type="entry name" value="Transposase IS200-like"/>
    <property type="match status" value="1"/>
</dbReference>
<reference evidence="2 3" key="1">
    <citation type="submission" date="2019-02" db="EMBL/GenBank/DDBJ databases">
        <title>Deep-cultivation of Planctomycetes and their phenomic and genomic characterization uncovers novel biology.</title>
        <authorList>
            <person name="Wiegand S."/>
            <person name="Jogler M."/>
            <person name="Boedeker C."/>
            <person name="Pinto D."/>
            <person name="Vollmers J."/>
            <person name="Rivas-Marin E."/>
            <person name="Kohn T."/>
            <person name="Peeters S.H."/>
            <person name="Heuer A."/>
            <person name="Rast P."/>
            <person name="Oberbeckmann S."/>
            <person name="Bunk B."/>
            <person name="Jeske O."/>
            <person name="Meyerdierks A."/>
            <person name="Storesund J.E."/>
            <person name="Kallscheuer N."/>
            <person name="Luecker S."/>
            <person name="Lage O.M."/>
            <person name="Pohl T."/>
            <person name="Merkel B.J."/>
            <person name="Hornburger P."/>
            <person name="Mueller R.-W."/>
            <person name="Bruemmer F."/>
            <person name="Labrenz M."/>
            <person name="Spormann A.M."/>
            <person name="Op den Camp H."/>
            <person name="Overmann J."/>
            <person name="Amann R."/>
            <person name="Jetten M.S.M."/>
            <person name="Mascher T."/>
            <person name="Medema M.H."/>
            <person name="Devos D.P."/>
            <person name="Kaster A.-K."/>
            <person name="Ovreas L."/>
            <person name="Rohde M."/>
            <person name="Galperin M.Y."/>
            <person name="Jogler C."/>
        </authorList>
    </citation>
    <scope>NUCLEOTIDE SEQUENCE [LARGE SCALE GENOMIC DNA]</scope>
    <source>
        <strain evidence="2 3">Mal4</strain>
    </source>
</reference>
<dbReference type="PANTHER" id="PTHR36966">
    <property type="entry name" value="REP-ASSOCIATED TYROSINE TRANSPOSASE"/>
    <property type="match status" value="1"/>
</dbReference>
<dbReference type="OrthoDB" id="277009at2"/>
<dbReference type="InterPro" id="IPR052715">
    <property type="entry name" value="RAYT_transposase"/>
</dbReference>
<gene>
    <name evidence="2" type="ORF">Mal4_15970</name>
</gene>
<organism evidence="2 3">
    <name type="scientific">Maioricimonas rarisocia</name>
    <dbReference type="NCBI Taxonomy" id="2528026"/>
    <lineage>
        <taxon>Bacteria</taxon>
        <taxon>Pseudomonadati</taxon>
        <taxon>Planctomycetota</taxon>
        <taxon>Planctomycetia</taxon>
        <taxon>Planctomycetales</taxon>
        <taxon>Planctomycetaceae</taxon>
        <taxon>Maioricimonas</taxon>
    </lineage>
</organism>
<accession>A0A517Z4D6</accession>
<name>A0A517Z4D6_9PLAN</name>
<dbReference type="Pfam" id="PF01797">
    <property type="entry name" value="Y1_Tnp"/>
    <property type="match status" value="1"/>
</dbReference>
<evidence type="ECO:0000313" key="3">
    <source>
        <dbReference type="Proteomes" id="UP000320496"/>
    </source>
</evidence>
<dbReference type="GO" id="GO:0006313">
    <property type="term" value="P:DNA transposition"/>
    <property type="evidence" value="ECO:0007669"/>
    <property type="project" value="InterPro"/>
</dbReference>
<dbReference type="KEGG" id="mri:Mal4_15970"/>
<dbReference type="NCBIfam" id="NF047646">
    <property type="entry name" value="REP_Tyr_transpos"/>
    <property type="match status" value="1"/>
</dbReference>
<dbReference type="Gene3D" id="3.30.70.1290">
    <property type="entry name" value="Transposase IS200-like"/>
    <property type="match status" value="1"/>
</dbReference>
<dbReference type="Proteomes" id="UP000320496">
    <property type="component" value="Chromosome"/>
</dbReference>
<evidence type="ECO:0000259" key="1">
    <source>
        <dbReference type="SMART" id="SM01321"/>
    </source>
</evidence>
<dbReference type="InterPro" id="IPR002686">
    <property type="entry name" value="Transposase_17"/>
</dbReference>
<proteinExistence type="predicted"/>
<dbReference type="PANTHER" id="PTHR36966:SF1">
    <property type="entry name" value="REP-ASSOCIATED TYROSINE TRANSPOSASE"/>
    <property type="match status" value="1"/>
</dbReference>
<feature type="domain" description="Transposase IS200-like" evidence="1">
    <location>
        <begin position="8"/>
        <end position="136"/>
    </location>
</feature>
<evidence type="ECO:0000313" key="2">
    <source>
        <dbReference type="EMBL" id="QDU37287.1"/>
    </source>
</evidence>
<sequence length="182" mass="22034">MSNYRRWRFGQIYFFTLVTYRRRPFLTSPAARTALREAFHSVREERPFEVLAIVLLPDHLHTVLELPHGDTDYSTRWRLIKSGFTRRWLATSGRDGSGSASRTHRRERAIWQRRFFEHTCRDDRDLLRCIDYVHINPVKHRLVERVRDWPWSSFHRYVRLGEYPPEWGSASDWYGDEFAAYE</sequence>